<reference evidence="2 3" key="1">
    <citation type="journal article" date="2018" name="FEMS Microbiol. Ecol.">
        <title>Co-invading symbiotic mutualists of Medicago polymorpha retain high ancestral diversity and contain diverse accessory genomes.</title>
        <authorList>
            <person name="Porter S.S."/>
            <person name="Faber-Hammond J.J."/>
            <person name="Friesen M.L."/>
        </authorList>
    </citation>
    <scope>NUCLEOTIDE SEQUENCE [LARGE SCALE GENOMIC DNA]</scope>
    <source>
        <strain evidence="2 3">Str16</strain>
    </source>
</reference>
<feature type="compositionally biased region" description="Basic and acidic residues" evidence="1">
    <location>
        <begin position="49"/>
        <end position="59"/>
    </location>
</feature>
<comment type="caution">
    <text evidence="2">The sequence shown here is derived from an EMBL/GenBank/DDBJ whole genome shotgun (WGS) entry which is preliminary data.</text>
</comment>
<accession>A0ABX4TIK3</accession>
<evidence type="ECO:0000256" key="1">
    <source>
        <dbReference type="SAM" id="MobiDB-lite"/>
    </source>
</evidence>
<dbReference type="Proteomes" id="UP001190825">
    <property type="component" value="Unassembled WGS sequence"/>
</dbReference>
<feature type="compositionally biased region" description="Basic and acidic residues" evidence="1">
    <location>
        <begin position="1"/>
        <end position="21"/>
    </location>
</feature>
<evidence type="ECO:0000313" key="2">
    <source>
        <dbReference type="EMBL" id="PLT99058.1"/>
    </source>
</evidence>
<evidence type="ECO:0000313" key="3">
    <source>
        <dbReference type="Proteomes" id="UP001190825"/>
    </source>
</evidence>
<feature type="region of interest" description="Disordered" evidence="1">
    <location>
        <begin position="1"/>
        <end position="59"/>
    </location>
</feature>
<keyword evidence="3" id="KW-1185">Reference proteome</keyword>
<sequence length="59" mass="6227">MRDAEKELELEKARKSADAATRETPAPGEPEAGNQADSSMPESTTTADGAKRHPSSKEG</sequence>
<name>A0ABX4TIK3_9HYPH</name>
<organism evidence="2 3">
    <name type="scientific">Sinorhizobium medicae</name>
    <dbReference type="NCBI Taxonomy" id="110321"/>
    <lineage>
        <taxon>Bacteria</taxon>
        <taxon>Pseudomonadati</taxon>
        <taxon>Pseudomonadota</taxon>
        <taxon>Alphaproteobacteria</taxon>
        <taxon>Hyphomicrobiales</taxon>
        <taxon>Rhizobiaceae</taxon>
        <taxon>Sinorhizobium/Ensifer group</taxon>
        <taxon>Sinorhizobium</taxon>
    </lineage>
</organism>
<feature type="compositionally biased region" description="Polar residues" evidence="1">
    <location>
        <begin position="35"/>
        <end position="47"/>
    </location>
</feature>
<protein>
    <submittedName>
        <fullName evidence="2">Uncharacterized protein</fullName>
    </submittedName>
</protein>
<dbReference type="EMBL" id="NBUC01000114">
    <property type="protein sequence ID" value="PLT99058.1"/>
    <property type="molecule type" value="Genomic_DNA"/>
</dbReference>
<gene>
    <name evidence="2" type="ORF">BMJ33_24275</name>
</gene>
<proteinExistence type="predicted"/>